<protein>
    <submittedName>
        <fullName evidence="5">Helix-turn-helix transcriptional regulator</fullName>
    </submittedName>
</protein>
<name>A0A6N9YKT2_9ACTN</name>
<evidence type="ECO:0000256" key="3">
    <source>
        <dbReference type="ARBA" id="ARBA00023163"/>
    </source>
</evidence>
<dbReference type="RefSeq" id="WP_163818316.1">
    <property type="nucleotide sequence ID" value="NZ_JAAGOB010000004.1"/>
</dbReference>
<dbReference type="Gene3D" id="3.30.1050.10">
    <property type="entry name" value="SCP2 sterol-binding domain"/>
    <property type="match status" value="1"/>
</dbReference>
<dbReference type="InterPro" id="IPR002577">
    <property type="entry name" value="HTH_HxlR"/>
</dbReference>
<dbReference type="SUPFAM" id="SSF46785">
    <property type="entry name" value="Winged helix' DNA-binding domain"/>
    <property type="match status" value="1"/>
</dbReference>
<dbReference type="Gene3D" id="1.10.10.10">
    <property type="entry name" value="Winged helix-like DNA-binding domain superfamily/Winged helix DNA-binding domain"/>
    <property type="match status" value="1"/>
</dbReference>
<reference evidence="5 6" key="1">
    <citation type="submission" date="2020-02" db="EMBL/GenBank/DDBJ databases">
        <authorList>
            <person name="Li X.-J."/>
            <person name="Feng X.-M."/>
        </authorList>
    </citation>
    <scope>NUCLEOTIDE SEQUENCE [LARGE SCALE GENOMIC DNA]</scope>
    <source>
        <strain evidence="5 6">CGMCC 4.7225</strain>
    </source>
</reference>
<dbReference type="AlphaFoldDB" id="A0A6N9YKT2"/>
<dbReference type="PANTHER" id="PTHR33204:SF18">
    <property type="entry name" value="TRANSCRIPTIONAL REGULATORY PROTEIN"/>
    <property type="match status" value="1"/>
</dbReference>
<dbReference type="Proteomes" id="UP000469185">
    <property type="component" value="Unassembled WGS sequence"/>
</dbReference>
<proteinExistence type="predicted"/>
<dbReference type="GO" id="GO:0003677">
    <property type="term" value="F:DNA binding"/>
    <property type="evidence" value="ECO:0007669"/>
    <property type="project" value="UniProtKB-KW"/>
</dbReference>
<sequence>MGEYGQFCPIAKAMEILDQRWTMLVMREIVSGSSRFNEIRRGVPKMSPALLSTRLRQLQRVGLIERHSRDGGIDYTPTPAGQELKDVLETVGRWGVRWVGELGEQDLDPHLLLWDMHRRIDPSRVPAGRTVLLIEFTDLAGSAARWWMILDSSPAGASADVCDFDPGFGVDVRLSCKLRTLVDIWMGTRSWSQAQRAGELSVDGQRGAARALPGWFQLSLWTDVPRPSEPSTVSALHPVS</sequence>
<gene>
    <name evidence="5" type="ORF">G1H11_09535</name>
</gene>
<evidence type="ECO:0000313" key="5">
    <source>
        <dbReference type="EMBL" id="NED95555.1"/>
    </source>
</evidence>
<dbReference type="InterPro" id="IPR036388">
    <property type="entry name" value="WH-like_DNA-bd_sf"/>
</dbReference>
<evidence type="ECO:0000259" key="4">
    <source>
        <dbReference type="PROSITE" id="PS51118"/>
    </source>
</evidence>
<evidence type="ECO:0000313" key="6">
    <source>
        <dbReference type="Proteomes" id="UP000469185"/>
    </source>
</evidence>
<accession>A0A6N9YKT2</accession>
<feature type="domain" description="HTH hxlR-type" evidence="4">
    <location>
        <begin position="8"/>
        <end position="103"/>
    </location>
</feature>
<comment type="caution">
    <text evidence="5">The sequence shown here is derived from an EMBL/GenBank/DDBJ whole genome shotgun (WGS) entry which is preliminary data.</text>
</comment>
<keyword evidence="2" id="KW-0238">DNA-binding</keyword>
<dbReference type="Pfam" id="PF01638">
    <property type="entry name" value="HxlR"/>
    <property type="match status" value="1"/>
</dbReference>
<evidence type="ECO:0000256" key="1">
    <source>
        <dbReference type="ARBA" id="ARBA00023015"/>
    </source>
</evidence>
<dbReference type="PANTHER" id="PTHR33204">
    <property type="entry name" value="TRANSCRIPTIONAL REGULATOR, MARR FAMILY"/>
    <property type="match status" value="1"/>
</dbReference>
<dbReference type="PROSITE" id="PS51118">
    <property type="entry name" value="HTH_HXLR"/>
    <property type="match status" value="1"/>
</dbReference>
<dbReference type="InterPro" id="IPR036390">
    <property type="entry name" value="WH_DNA-bd_sf"/>
</dbReference>
<organism evidence="5 6">
    <name type="scientific">Phytoactinopolyspora alkaliphila</name>
    <dbReference type="NCBI Taxonomy" id="1783498"/>
    <lineage>
        <taxon>Bacteria</taxon>
        <taxon>Bacillati</taxon>
        <taxon>Actinomycetota</taxon>
        <taxon>Actinomycetes</taxon>
        <taxon>Jiangellales</taxon>
        <taxon>Jiangellaceae</taxon>
        <taxon>Phytoactinopolyspora</taxon>
    </lineage>
</organism>
<keyword evidence="3" id="KW-0804">Transcription</keyword>
<dbReference type="EMBL" id="JAAGOB010000004">
    <property type="protein sequence ID" value="NED95555.1"/>
    <property type="molecule type" value="Genomic_DNA"/>
</dbReference>
<keyword evidence="1" id="KW-0805">Transcription regulation</keyword>
<evidence type="ECO:0000256" key="2">
    <source>
        <dbReference type="ARBA" id="ARBA00023125"/>
    </source>
</evidence>
<keyword evidence="6" id="KW-1185">Reference proteome</keyword>
<dbReference type="InterPro" id="IPR036527">
    <property type="entry name" value="SCP2_sterol-bd_dom_sf"/>
</dbReference>
<dbReference type="SUPFAM" id="SSF55718">
    <property type="entry name" value="SCP-like"/>
    <property type="match status" value="1"/>
</dbReference>